<evidence type="ECO:0000313" key="2">
    <source>
        <dbReference type="Proteomes" id="UP001151760"/>
    </source>
</evidence>
<gene>
    <name evidence="1" type="ORF">Tco_1125222</name>
</gene>
<reference evidence="1" key="2">
    <citation type="submission" date="2022-01" db="EMBL/GenBank/DDBJ databases">
        <authorList>
            <person name="Yamashiro T."/>
            <person name="Shiraishi A."/>
            <person name="Satake H."/>
            <person name="Nakayama K."/>
        </authorList>
    </citation>
    <scope>NUCLEOTIDE SEQUENCE</scope>
</reference>
<reference evidence="1" key="1">
    <citation type="journal article" date="2022" name="Int. J. Mol. Sci.">
        <title>Draft Genome of Tanacetum Coccineum: Genomic Comparison of Closely Related Tanacetum-Family Plants.</title>
        <authorList>
            <person name="Yamashiro T."/>
            <person name="Shiraishi A."/>
            <person name="Nakayama K."/>
            <person name="Satake H."/>
        </authorList>
    </citation>
    <scope>NUCLEOTIDE SEQUENCE</scope>
</reference>
<dbReference type="Proteomes" id="UP001151760">
    <property type="component" value="Unassembled WGS sequence"/>
</dbReference>
<proteinExistence type="predicted"/>
<dbReference type="EMBL" id="BQNB010021668">
    <property type="protein sequence ID" value="GJU08792.1"/>
    <property type="molecule type" value="Genomic_DNA"/>
</dbReference>
<name>A0ABQ5JB96_9ASTR</name>
<accession>A0ABQ5JB96</accession>
<comment type="caution">
    <text evidence="1">The sequence shown here is derived from an EMBL/GenBank/DDBJ whole genome shotgun (WGS) entry which is preliminary data.</text>
</comment>
<sequence length="163" mass="18517">MKEERSQLFQENILGDARLGVEIGLVGKFKVSFGFCVQSWETKFYPMEEASSLISCTENRPRQNIYPTPKITRTLETPVWRNWSGSLEDNRKVPNFGLAPSKVRIPPPASYTTLLDRFSGAGVCFLRETMLLTISFDSQQHRMIQAGVEELVLTLETTALLRD</sequence>
<evidence type="ECO:0000313" key="1">
    <source>
        <dbReference type="EMBL" id="GJU08792.1"/>
    </source>
</evidence>
<keyword evidence="2" id="KW-1185">Reference proteome</keyword>
<organism evidence="1 2">
    <name type="scientific">Tanacetum coccineum</name>
    <dbReference type="NCBI Taxonomy" id="301880"/>
    <lineage>
        <taxon>Eukaryota</taxon>
        <taxon>Viridiplantae</taxon>
        <taxon>Streptophyta</taxon>
        <taxon>Embryophyta</taxon>
        <taxon>Tracheophyta</taxon>
        <taxon>Spermatophyta</taxon>
        <taxon>Magnoliopsida</taxon>
        <taxon>eudicotyledons</taxon>
        <taxon>Gunneridae</taxon>
        <taxon>Pentapetalae</taxon>
        <taxon>asterids</taxon>
        <taxon>campanulids</taxon>
        <taxon>Asterales</taxon>
        <taxon>Asteraceae</taxon>
        <taxon>Asteroideae</taxon>
        <taxon>Anthemideae</taxon>
        <taxon>Anthemidinae</taxon>
        <taxon>Tanacetum</taxon>
    </lineage>
</organism>
<protein>
    <submittedName>
        <fullName evidence="1">Uncharacterized protein</fullName>
    </submittedName>
</protein>